<evidence type="ECO:0000259" key="8">
    <source>
        <dbReference type="Pfam" id="PF07687"/>
    </source>
</evidence>
<dbReference type="NCBIfam" id="NF005306">
    <property type="entry name" value="PRK06837.1"/>
    <property type="match status" value="1"/>
</dbReference>
<gene>
    <name evidence="9" type="ORF">CR205_07030</name>
</gene>
<evidence type="ECO:0000256" key="2">
    <source>
        <dbReference type="ARBA" id="ARBA00001947"/>
    </source>
</evidence>
<dbReference type="EMBL" id="PDOF01000001">
    <property type="protein sequence ID" value="PYZ98345.1"/>
    <property type="molecule type" value="Genomic_DNA"/>
</dbReference>
<keyword evidence="5 9" id="KW-0378">Hydrolase</keyword>
<dbReference type="GO" id="GO:0008777">
    <property type="term" value="F:acetylornithine deacetylase activity"/>
    <property type="evidence" value="ECO:0007669"/>
    <property type="project" value="UniProtKB-EC"/>
</dbReference>
<evidence type="ECO:0000256" key="5">
    <source>
        <dbReference type="ARBA" id="ARBA00022801"/>
    </source>
</evidence>
<proteinExistence type="inferred from homology"/>
<dbReference type="SUPFAM" id="SSF55031">
    <property type="entry name" value="Bacterial exopeptidase dimerisation domain"/>
    <property type="match status" value="1"/>
</dbReference>
<dbReference type="InterPro" id="IPR050072">
    <property type="entry name" value="Peptidase_M20A"/>
</dbReference>
<dbReference type="InterPro" id="IPR036264">
    <property type="entry name" value="Bact_exopeptidase_dim_dom"/>
</dbReference>
<dbReference type="Gene3D" id="3.30.70.360">
    <property type="match status" value="1"/>
</dbReference>
<keyword evidence="7" id="KW-0170">Cobalt</keyword>
<evidence type="ECO:0000256" key="4">
    <source>
        <dbReference type="ARBA" id="ARBA00022723"/>
    </source>
</evidence>
<dbReference type="PANTHER" id="PTHR43808">
    <property type="entry name" value="ACETYLORNITHINE DEACETYLASE"/>
    <property type="match status" value="1"/>
</dbReference>
<keyword evidence="10" id="KW-1185">Reference proteome</keyword>
<dbReference type="SUPFAM" id="SSF53187">
    <property type="entry name" value="Zn-dependent exopeptidases"/>
    <property type="match status" value="1"/>
</dbReference>
<evidence type="ECO:0000256" key="7">
    <source>
        <dbReference type="ARBA" id="ARBA00023285"/>
    </source>
</evidence>
<dbReference type="AlphaFoldDB" id="A0A2W0HLC9"/>
<keyword evidence="6" id="KW-0862">Zinc</keyword>
<dbReference type="InterPro" id="IPR011650">
    <property type="entry name" value="Peptidase_M20_dimer"/>
</dbReference>
<dbReference type="InterPro" id="IPR010182">
    <property type="entry name" value="ArgE/DapE"/>
</dbReference>
<dbReference type="OrthoDB" id="9792335at2"/>
<protein>
    <submittedName>
        <fullName evidence="9">Acetylornithine deacetylase</fullName>
        <ecNumber evidence="9">3.5.1.16</ecNumber>
    </submittedName>
</protein>
<dbReference type="RefSeq" id="WP_110518217.1">
    <property type="nucleotide sequence ID" value="NZ_PDOF01000001.1"/>
</dbReference>
<dbReference type="InterPro" id="IPR002933">
    <property type="entry name" value="Peptidase_M20"/>
</dbReference>
<name>A0A2W0HLC9_9BACI</name>
<dbReference type="PANTHER" id="PTHR43808:SF25">
    <property type="entry name" value="PEPTIDASE M20 DIMERISATION DOMAIN-CONTAINING PROTEIN"/>
    <property type="match status" value="1"/>
</dbReference>
<evidence type="ECO:0000256" key="1">
    <source>
        <dbReference type="ARBA" id="ARBA00001941"/>
    </source>
</evidence>
<reference evidence="9 10" key="1">
    <citation type="submission" date="2017-10" db="EMBL/GenBank/DDBJ databases">
        <title>Bacillus sp. nov., a halophilic bacterium isolated from a Yangshapao Lake.</title>
        <authorList>
            <person name="Wang H."/>
        </authorList>
    </citation>
    <scope>NUCLEOTIDE SEQUENCE [LARGE SCALE GENOMIC DNA]</scope>
    <source>
        <strain evidence="9 10">YSP-3</strain>
    </source>
</reference>
<evidence type="ECO:0000313" key="10">
    <source>
        <dbReference type="Proteomes" id="UP000248066"/>
    </source>
</evidence>
<evidence type="ECO:0000256" key="3">
    <source>
        <dbReference type="ARBA" id="ARBA00006247"/>
    </source>
</evidence>
<comment type="similarity">
    <text evidence="3">Belongs to the peptidase M20A family.</text>
</comment>
<accession>A0A2W0HLC9</accession>
<dbReference type="NCBIfam" id="TIGR01910">
    <property type="entry name" value="DapE-ArgE"/>
    <property type="match status" value="1"/>
</dbReference>
<keyword evidence="4" id="KW-0479">Metal-binding</keyword>
<dbReference type="Gene3D" id="3.40.630.10">
    <property type="entry name" value="Zn peptidases"/>
    <property type="match status" value="1"/>
</dbReference>
<evidence type="ECO:0000313" key="9">
    <source>
        <dbReference type="EMBL" id="PYZ98345.1"/>
    </source>
</evidence>
<feature type="domain" description="Peptidase M20 dimerisation" evidence="8">
    <location>
        <begin position="202"/>
        <end position="310"/>
    </location>
</feature>
<organism evidence="9 10">
    <name type="scientific">Alteribacter lacisalsi</name>
    <dbReference type="NCBI Taxonomy" id="2045244"/>
    <lineage>
        <taxon>Bacteria</taxon>
        <taxon>Bacillati</taxon>
        <taxon>Bacillota</taxon>
        <taxon>Bacilli</taxon>
        <taxon>Bacillales</taxon>
        <taxon>Bacillaceae</taxon>
        <taxon>Alteribacter</taxon>
    </lineage>
</organism>
<sequence length="427" mass="46040">MAQVKENVCKWIEGAEKEAVQFLQALIREPSTQMNEAGIQTIIAGKLEELGFHVDVWEPGGEALLNHPDFISPRESFRGSPNVAGVKKGEGGGRSLVLNGHVDVVPEGDLKDWSVDPYGGEFRDGRVYGRGSTDMKGGNAAMLLAAEALKSCGVSLKGDLIFHSVIEEESGGAGTLSAVLRGYTGDAAIIPEPTNMKIFPKQQGSMWFRICVKGKGAHGGTRYEGVSAISKAVSVLHELEKLEQIRNSRITDPLFSSVPIPVPINVGIIEGGDWPSSVPDLVKIEGRFGIAPDERADEAKKELEETIAALGNTDDWFRTHPAEVEWFGARWLPGSVDKDHPLLAILKSHFTDVTHCTPVVEASPWGTDGGLLTAAGNTPSVVFGPGVTSMAHYADEYIEVEKVITCAKILALTIMDWCGLSDEEERE</sequence>
<dbReference type="EC" id="3.5.1.16" evidence="9"/>
<comment type="cofactor">
    <cofactor evidence="2">
        <name>Zn(2+)</name>
        <dbReference type="ChEBI" id="CHEBI:29105"/>
    </cofactor>
</comment>
<comment type="cofactor">
    <cofactor evidence="1">
        <name>Co(2+)</name>
        <dbReference type="ChEBI" id="CHEBI:48828"/>
    </cofactor>
</comment>
<dbReference type="GO" id="GO:0046872">
    <property type="term" value="F:metal ion binding"/>
    <property type="evidence" value="ECO:0007669"/>
    <property type="project" value="UniProtKB-KW"/>
</dbReference>
<dbReference type="Pfam" id="PF01546">
    <property type="entry name" value="Peptidase_M20"/>
    <property type="match status" value="1"/>
</dbReference>
<dbReference type="Proteomes" id="UP000248066">
    <property type="component" value="Unassembled WGS sequence"/>
</dbReference>
<comment type="caution">
    <text evidence="9">The sequence shown here is derived from an EMBL/GenBank/DDBJ whole genome shotgun (WGS) entry which is preliminary data.</text>
</comment>
<evidence type="ECO:0000256" key="6">
    <source>
        <dbReference type="ARBA" id="ARBA00022833"/>
    </source>
</evidence>
<dbReference type="Pfam" id="PF07687">
    <property type="entry name" value="M20_dimer"/>
    <property type="match status" value="1"/>
</dbReference>
<dbReference type="NCBIfam" id="NF005373">
    <property type="entry name" value="PRK06915.1"/>
    <property type="match status" value="1"/>
</dbReference>